<feature type="domain" description="Transposase IS200-like" evidence="1">
    <location>
        <begin position="11"/>
        <end position="77"/>
    </location>
</feature>
<evidence type="ECO:0000313" key="2">
    <source>
        <dbReference type="EMBL" id="XCN72838.1"/>
    </source>
</evidence>
<dbReference type="PANTHER" id="PTHR33360">
    <property type="entry name" value="TRANSPOSASE FOR INSERTION SEQUENCE ELEMENT IS200"/>
    <property type="match status" value="1"/>
</dbReference>
<evidence type="ECO:0000259" key="1">
    <source>
        <dbReference type="Pfam" id="PF01797"/>
    </source>
</evidence>
<dbReference type="SUPFAM" id="SSF143422">
    <property type="entry name" value="Transposase IS200-like"/>
    <property type="match status" value="1"/>
</dbReference>
<reference evidence="2" key="1">
    <citation type="journal article" date="2024" name="Syst. Appl. Microbiol.">
        <title>First single-strain enrichments of Electrothrix cable bacteria, description of E. aestuarii sp. nov. and E. rattekaaiensis sp. nov., and proposal of a cable bacteria taxonomy following the rules of the SeqCode.</title>
        <authorList>
            <person name="Plum-Jensen L.E."/>
            <person name="Schramm A."/>
            <person name="Marshall I.P.G."/>
        </authorList>
    </citation>
    <scope>NUCLEOTIDE SEQUENCE</scope>
    <source>
        <strain evidence="2">Rat1</strain>
    </source>
</reference>
<proteinExistence type="predicted"/>
<dbReference type="Gene3D" id="3.30.70.1290">
    <property type="entry name" value="Transposase IS200-like"/>
    <property type="match status" value="1"/>
</dbReference>
<dbReference type="NCBIfam" id="NF033573">
    <property type="entry name" value="transpos_IS200"/>
    <property type="match status" value="1"/>
</dbReference>
<dbReference type="GO" id="GO:0003677">
    <property type="term" value="F:DNA binding"/>
    <property type="evidence" value="ECO:0007669"/>
    <property type="project" value="InterPro"/>
</dbReference>
<organism evidence="2">
    <name type="scientific">Candidatus Electrothrix aestuarii</name>
    <dbReference type="NCBI Taxonomy" id="3062594"/>
    <lineage>
        <taxon>Bacteria</taxon>
        <taxon>Pseudomonadati</taxon>
        <taxon>Thermodesulfobacteriota</taxon>
        <taxon>Desulfobulbia</taxon>
        <taxon>Desulfobulbales</taxon>
        <taxon>Desulfobulbaceae</taxon>
        <taxon>Candidatus Electrothrix</taxon>
    </lineage>
</organism>
<sequence length="77" mass="9059">MRRYRIGAHTKTDLKAHLVWIPKYRKKVLTGEVAVRTRDILRRIAMEHEFDIISGKVASDHAHMFVSYRPTQNISKI</sequence>
<dbReference type="GO" id="GO:0006313">
    <property type="term" value="P:DNA transposition"/>
    <property type="evidence" value="ECO:0007669"/>
    <property type="project" value="InterPro"/>
</dbReference>
<accession>A0AAU8LVD8</accession>
<reference evidence="2" key="2">
    <citation type="submission" date="2024-06" db="EMBL/GenBank/DDBJ databases">
        <authorList>
            <person name="Plum-Jensen L.E."/>
            <person name="Schramm A."/>
            <person name="Marshall I.P.G."/>
        </authorList>
    </citation>
    <scope>NUCLEOTIDE SEQUENCE</scope>
    <source>
        <strain evidence="2">Rat1</strain>
    </source>
</reference>
<dbReference type="Pfam" id="PF01797">
    <property type="entry name" value="Y1_Tnp"/>
    <property type="match status" value="1"/>
</dbReference>
<dbReference type="InterPro" id="IPR036515">
    <property type="entry name" value="Transposase_17_sf"/>
</dbReference>
<dbReference type="InterPro" id="IPR002686">
    <property type="entry name" value="Transposase_17"/>
</dbReference>
<name>A0AAU8LVD8_9BACT</name>
<dbReference type="GO" id="GO:0004803">
    <property type="term" value="F:transposase activity"/>
    <property type="evidence" value="ECO:0007669"/>
    <property type="project" value="InterPro"/>
</dbReference>
<protein>
    <submittedName>
        <fullName evidence="2">IS200/IS605 family transposase</fullName>
    </submittedName>
</protein>
<dbReference type="EMBL" id="CP159373">
    <property type="protein sequence ID" value="XCN72838.1"/>
    <property type="molecule type" value="Genomic_DNA"/>
</dbReference>
<gene>
    <name evidence="2" type="primary">tnpA</name>
    <name evidence="2" type="ORF">Q3M24_21550</name>
</gene>
<dbReference type="PANTHER" id="PTHR33360:SF2">
    <property type="entry name" value="TRANSPOSASE FOR INSERTION SEQUENCE ELEMENT IS200"/>
    <property type="match status" value="1"/>
</dbReference>
<dbReference type="KEGG" id="eaj:Q3M24_21550"/>
<dbReference type="AlphaFoldDB" id="A0AAU8LVD8"/>